<sequence length="294" mass="33716">MELKIYNPQDDGFVQKIEWNYEELKTEVAAAADSYAVSVYTDDTIKQAKADRARLNKFVDALKGKRTEIRKKLLEPDEQFGKEVQEIIGIVQRALDNIDGQVKDYERRQREEKTAKVRDFYDSNIHEDIITYLPFERVMKPEYALASTTMKSIKEEILSLIQKVDEGLAILNEVDSPYVGEMKEVFLRTYDIGAAMAERNRLEAAEQKRQEYVAEQARIKAERDARIKAEAQEVINAGKPVQTAPAPAPQPKTETVEDPVNVIDFRVYVTRSQAVALKDFLNNNGIRFEPVPKR</sequence>
<keyword evidence="1" id="KW-0175">Coiled coil</keyword>
<dbReference type="AlphaFoldDB" id="A0AAW5BIA2"/>
<reference evidence="2" key="1">
    <citation type="submission" date="2022-01" db="EMBL/GenBank/DDBJ databases">
        <title>Collection of gut derived symbiotic bacterial strains cultured from healthy donors.</title>
        <authorList>
            <person name="Lin H."/>
            <person name="Kohout C."/>
            <person name="Waligurski E."/>
            <person name="Pamer E.G."/>
        </authorList>
    </citation>
    <scope>NUCLEOTIDE SEQUENCE</scope>
    <source>
        <strain evidence="2">DFI.6.55</strain>
    </source>
</reference>
<accession>A0AAW5BIA2</accession>
<protein>
    <submittedName>
        <fullName evidence="2">DUF1351 domain-containing protein</fullName>
    </submittedName>
</protein>
<evidence type="ECO:0000313" key="2">
    <source>
        <dbReference type="EMBL" id="MCG4744020.1"/>
    </source>
</evidence>
<dbReference type="EMBL" id="JAKNGE010000001">
    <property type="protein sequence ID" value="MCG4744020.1"/>
    <property type="molecule type" value="Genomic_DNA"/>
</dbReference>
<organism evidence="2 3">
    <name type="scientific">Enterocloster aldenensis</name>
    <dbReference type="NCBI Taxonomy" id="358742"/>
    <lineage>
        <taxon>Bacteria</taxon>
        <taxon>Bacillati</taxon>
        <taxon>Bacillota</taxon>
        <taxon>Clostridia</taxon>
        <taxon>Lachnospirales</taxon>
        <taxon>Lachnospiraceae</taxon>
        <taxon>Enterocloster</taxon>
    </lineage>
</organism>
<evidence type="ECO:0000313" key="3">
    <source>
        <dbReference type="Proteomes" id="UP001299608"/>
    </source>
</evidence>
<dbReference type="InterPro" id="IPR009785">
    <property type="entry name" value="Prophage_Lj928_Orf309"/>
</dbReference>
<dbReference type="Pfam" id="PF07083">
    <property type="entry name" value="DUF1351"/>
    <property type="match status" value="1"/>
</dbReference>
<gene>
    <name evidence="2" type="ORF">L0N08_01175</name>
</gene>
<comment type="caution">
    <text evidence="2">The sequence shown here is derived from an EMBL/GenBank/DDBJ whole genome shotgun (WGS) entry which is preliminary data.</text>
</comment>
<dbReference type="RefSeq" id="WP_238053337.1">
    <property type="nucleotide sequence ID" value="NZ_JAKNGE010000001.1"/>
</dbReference>
<dbReference type="Proteomes" id="UP001299608">
    <property type="component" value="Unassembled WGS sequence"/>
</dbReference>
<proteinExistence type="predicted"/>
<evidence type="ECO:0000256" key="1">
    <source>
        <dbReference type="SAM" id="Coils"/>
    </source>
</evidence>
<name>A0AAW5BIA2_9FIRM</name>
<feature type="coiled-coil region" evidence="1">
    <location>
        <begin position="195"/>
        <end position="225"/>
    </location>
</feature>